<proteinExistence type="inferred from homology"/>
<dbReference type="InterPro" id="IPR002403">
    <property type="entry name" value="Cyt_P450_E_grp-IV"/>
</dbReference>
<keyword evidence="6 8" id="KW-0503">Monooxygenase</keyword>
<dbReference type="InterPro" id="IPR001128">
    <property type="entry name" value="Cyt_P450"/>
</dbReference>
<name>K1PN53_MAGGI</name>
<dbReference type="Pfam" id="PF00067">
    <property type="entry name" value="p450"/>
    <property type="match status" value="1"/>
</dbReference>
<keyword evidence="5 7" id="KW-0408">Iron</keyword>
<evidence type="ECO:0000313" key="9">
    <source>
        <dbReference type="EMBL" id="EKC20309.1"/>
    </source>
</evidence>
<keyword evidence="2 7" id="KW-0349">Heme</keyword>
<dbReference type="InterPro" id="IPR017972">
    <property type="entry name" value="Cyt_P450_CS"/>
</dbReference>
<dbReference type="GO" id="GO:0004497">
    <property type="term" value="F:monooxygenase activity"/>
    <property type="evidence" value="ECO:0007669"/>
    <property type="project" value="UniProtKB-KW"/>
</dbReference>
<evidence type="ECO:0000256" key="2">
    <source>
        <dbReference type="ARBA" id="ARBA00022617"/>
    </source>
</evidence>
<dbReference type="InterPro" id="IPR036396">
    <property type="entry name" value="Cyt_P450_sf"/>
</dbReference>
<sequence length="336" mass="37384">MGYKEFRSLAFELSCRVLLGFEMNKDEHGRLLDAFETFMSSLFSIPIRIPGLGLDKGMKARETMLKKIKAIILQKQNGRSSAGSADALSLMMGIEGKEKLEMEEAKDVALELIGSVLDLGRINKLKYVRNVVKEALRISPPIGGGYRKALHTFEIEGYQIPRGWSIVYSIRDSHETSPVVNKPEVFNPERWSGVQIDDREHYFPFGGGKKGCAGREFAMLMLKDMKRHEYPGMTSLSLGGGPAIVMSGAKPSQKGSKDLTSSLRIRNNKKKIAKTGSASIIRIEVTPFGERFHVLAPVMTLIGYTCHEEKWDTSGFGNLHQALKSEDEAAFCITFD</sequence>
<keyword evidence="4 8" id="KW-0560">Oxidoreductase</keyword>
<dbReference type="AlphaFoldDB" id="K1PN53"/>
<dbReference type="GO" id="GO:0005506">
    <property type="term" value="F:iron ion binding"/>
    <property type="evidence" value="ECO:0007669"/>
    <property type="project" value="InterPro"/>
</dbReference>
<dbReference type="SUPFAM" id="SSF48264">
    <property type="entry name" value="Cytochrome P450"/>
    <property type="match status" value="1"/>
</dbReference>
<comment type="cofactor">
    <cofactor evidence="7">
        <name>heme</name>
        <dbReference type="ChEBI" id="CHEBI:30413"/>
    </cofactor>
</comment>
<dbReference type="HOGENOM" id="CLU_827041_0_0_1"/>
<keyword evidence="3 7" id="KW-0479">Metal-binding</keyword>
<dbReference type="GO" id="GO:0016705">
    <property type="term" value="F:oxidoreductase activity, acting on paired donors, with incorporation or reduction of molecular oxygen"/>
    <property type="evidence" value="ECO:0007669"/>
    <property type="project" value="InterPro"/>
</dbReference>
<dbReference type="GO" id="GO:0020037">
    <property type="term" value="F:heme binding"/>
    <property type="evidence" value="ECO:0007669"/>
    <property type="project" value="InterPro"/>
</dbReference>
<evidence type="ECO:0000256" key="8">
    <source>
        <dbReference type="RuleBase" id="RU000461"/>
    </source>
</evidence>
<dbReference type="PROSITE" id="PS00086">
    <property type="entry name" value="CYTOCHROME_P450"/>
    <property type="match status" value="1"/>
</dbReference>
<comment type="similarity">
    <text evidence="1 8">Belongs to the cytochrome P450 family.</text>
</comment>
<dbReference type="PANTHER" id="PTHR24286:SF384">
    <property type="entry name" value="P450, PUTATIVE (EUROFUNG)-RELATED"/>
    <property type="match status" value="1"/>
</dbReference>
<evidence type="ECO:0000256" key="3">
    <source>
        <dbReference type="ARBA" id="ARBA00022723"/>
    </source>
</evidence>
<organism evidence="9">
    <name type="scientific">Magallana gigas</name>
    <name type="common">Pacific oyster</name>
    <name type="synonym">Crassostrea gigas</name>
    <dbReference type="NCBI Taxonomy" id="29159"/>
    <lineage>
        <taxon>Eukaryota</taxon>
        <taxon>Metazoa</taxon>
        <taxon>Spiralia</taxon>
        <taxon>Lophotrochozoa</taxon>
        <taxon>Mollusca</taxon>
        <taxon>Bivalvia</taxon>
        <taxon>Autobranchia</taxon>
        <taxon>Pteriomorphia</taxon>
        <taxon>Ostreida</taxon>
        <taxon>Ostreoidea</taxon>
        <taxon>Ostreidae</taxon>
        <taxon>Magallana</taxon>
    </lineage>
</organism>
<dbReference type="EMBL" id="JH815737">
    <property type="protein sequence ID" value="EKC20309.1"/>
    <property type="molecule type" value="Genomic_DNA"/>
</dbReference>
<evidence type="ECO:0000256" key="5">
    <source>
        <dbReference type="ARBA" id="ARBA00023004"/>
    </source>
</evidence>
<dbReference type="InParanoid" id="K1PN53"/>
<reference evidence="9" key="1">
    <citation type="journal article" date="2012" name="Nature">
        <title>The oyster genome reveals stress adaptation and complexity of shell formation.</title>
        <authorList>
            <person name="Zhang G."/>
            <person name="Fang X."/>
            <person name="Guo X."/>
            <person name="Li L."/>
            <person name="Luo R."/>
            <person name="Xu F."/>
            <person name="Yang P."/>
            <person name="Zhang L."/>
            <person name="Wang X."/>
            <person name="Qi H."/>
            <person name="Xiong Z."/>
            <person name="Que H."/>
            <person name="Xie Y."/>
            <person name="Holland P.W."/>
            <person name="Paps J."/>
            <person name="Zhu Y."/>
            <person name="Wu F."/>
            <person name="Chen Y."/>
            <person name="Wang J."/>
            <person name="Peng C."/>
            <person name="Meng J."/>
            <person name="Yang L."/>
            <person name="Liu J."/>
            <person name="Wen B."/>
            <person name="Zhang N."/>
            <person name="Huang Z."/>
            <person name="Zhu Q."/>
            <person name="Feng Y."/>
            <person name="Mount A."/>
            <person name="Hedgecock D."/>
            <person name="Xu Z."/>
            <person name="Liu Y."/>
            <person name="Domazet-Loso T."/>
            <person name="Du Y."/>
            <person name="Sun X."/>
            <person name="Zhang S."/>
            <person name="Liu B."/>
            <person name="Cheng P."/>
            <person name="Jiang X."/>
            <person name="Li J."/>
            <person name="Fan D."/>
            <person name="Wang W."/>
            <person name="Fu W."/>
            <person name="Wang T."/>
            <person name="Wang B."/>
            <person name="Zhang J."/>
            <person name="Peng Z."/>
            <person name="Li Y."/>
            <person name="Li N."/>
            <person name="Wang J."/>
            <person name="Chen M."/>
            <person name="He Y."/>
            <person name="Tan F."/>
            <person name="Song X."/>
            <person name="Zheng Q."/>
            <person name="Huang R."/>
            <person name="Yang H."/>
            <person name="Du X."/>
            <person name="Chen L."/>
            <person name="Yang M."/>
            <person name="Gaffney P.M."/>
            <person name="Wang S."/>
            <person name="Luo L."/>
            <person name="She Z."/>
            <person name="Ming Y."/>
            <person name="Huang W."/>
            <person name="Zhang S."/>
            <person name="Huang B."/>
            <person name="Zhang Y."/>
            <person name="Qu T."/>
            <person name="Ni P."/>
            <person name="Miao G."/>
            <person name="Wang J."/>
            <person name="Wang Q."/>
            <person name="Steinberg C.E."/>
            <person name="Wang H."/>
            <person name="Li N."/>
            <person name="Qian L."/>
            <person name="Zhang G."/>
            <person name="Li Y."/>
            <person name="Yang H."/>
            <person name="Liu X."/>
            <person name="Wang J."/>
            <person name="Yin Y."/>
            <person name="Wang J."/>
        </authorList>
    </citation>
    <scope>NUCLEOTIDE SEQUENCE [LARGE SCALE GENOMIC DNA]</scope>
    <source>
        <strain evidence="9">05x7-T-G4-1.051#20</strain>
    </source>
</reference>
<dbReference type="GO" id="GO:0034653">
    <property type="term" value="P:retinoic acid catabolic process"/>
    <property type="evidence" value="ECO:0007669"/>
    <property type="project" value="UniProtKB-ARBA"/>
</dbReference>
<dbReference type="GO" id="GO:0016125">
    <property type="term" value="P:sterol metabolic process"/>
    <property type="evidence" value="ECO:0007669"/>
    <property type="project" value="TreeGrafter"/>
</dbReference>
<protein>
    <submittedName>
        <fullName evidence="9">Cytochrome P450 26B1</fullName>
    </submittedName>
</protein>
<evidence type="ECO:0000256" key="1">
    <source>
        <dbReference type="ARBA" id="ARBA00010617"/>
    </source>
</evidence>
<dbReference type="PANTHER" id="PTHR24286">
    <property type="entry name" value="CYTOCHROME P450 26"/>
    <property type="match status" value="1"/>
</dbReference>
<evidence type="ECO:0000256" key="7">
    <source>
        <dbReference type="PIRSR" id="PIRSR602403-1"/>
    </source>
</evidence>
<evidence type="ECO:0000256" key="6">
    <source>
        <dbReference type="ARBA" id="ARBA00023033"/>
    </source>
</evidence>
<gene>
    <name evidence="9" type="ORF">CGI_10006314</name>
</gene>
<dbReference type="PRINTS" id="PR00465">
    <property type="entry name" value="EP450IV"/>
</dbReference>
<dbReference type="Gene3D" id="1.10.630.10">
    <property type="entry name" value="Cytochrome P450"/>
    <property type="match status" value="2"/>
</dbReference>
<accession>K1PN53</accession>
<feature type="binding site" description="axial binding residue" evidence="7">
    <location>
        <position position="212"/>
    </location>
    <ligand>
        <name>heme</name>
        <dbReference type="ChEBI" id="CHEBI:30413"/>
    </ligand>
    <ligandPart>
        <name>Fe</name>
        <dbReference type="ChEBI" id="CHEBI:18248"/>
    </ligandPart>
</feature>
<evidence type="ECO:0000256" key="4">
    <source>
        <dbReference type="ARBA" id="ARBA00023002"/>
    </source>
</evidence>